<gene>
    <name evidence="1" type="ORF">KHA93_03030</name>
</gene>
<dbReference type="EMBL" id="JAGYPJ010000001">
    <property type="protein sequence ID" value="MBS4198622.1"/>
    <property type="molecule type" value="Genomic_DNA"/>
</dbReference>
<dbReference type="RefSeq" id="WP_213109364.1">
    <property type="nucleotide sequence ID" value="NZ_JAGYPJ010000001.1"/>
</dbReference>
<comment type="caution">
    <text evidence="1">The sequence shown here is derived from an EMBL/GenBank/DDBJ whole genome shotgun (WGS) entry which is preliminary data.</text>
</comment>
<evidence type="ECO:0000313" key="1">
    <source>
        <dbReference type="EMBL" id="MBS4198622.1"/>
    </source>
</evidence>
<reference evidence="1 2" key="1">
    <citation type="submission" date="2021-05" db="EMBL/GenBank/DDBJ databases">
        <title>Novel Bacillus species.</title>
        <authorList>
            <person name="Liu G."/>
        </authorList>
    </citation>
    <scope>NUCLEOTIDE SEQUENCE [LARGE SCALE GENOMIC DNA]</scope>
    <source>
        <strain evidence="1 2">FJAT-49732</strain>
    </source>
</reference>
<accession>A0A942TMD4</accession>
<evidence type="ECO:0000313" key="2">
    <source>
        <dbReference type="Proteomes" id="UP000682713"/>
    </source>
</evidence>
<dbReference type="Proteomes" id="UP000682713">
    <property type="component" value="Unassembled WGS sequence"/>
</dbReference>
<proteinExistence type="predicted"/>
<keyword evidence="2" id="KW-1185">Reference proteome</keyword>
<dbReference type="AlphaFoldDB" id="A0A942TMD4"/>
<sequence length="98" mass="11188">MMSEESRPDGFVHIEESRNDQLNRIEKKLDSILYTLENEELSTSVGTEVEEITVTSNISINENEFNQLLENAPHGFVTDDPLPLKPCNASKEFDDNQF</sequence>
<protein>
    <submittedName>
        <fullName evidence="1">Uncharacterized protein</fullName>
    </submittedName>
</protein>
<organism evidence="1 2">
    <name type="scientific">Lederbergia citrisecunda</name>
    <dbReference type="NCBI Taxonomy" id="2833583"/>
    <lineage>
        <taxon>Bacteria</taxon>
        <taxon>Bacillati</taxon>
        <taxon>Bacillota</taxon>
        <taxon>Bacilli</taxon>
        <taxon>Bacillales</taxon>
        <taxon>Bacillaceae</taxon>
        <taxon>Lederbergia</taxon>
    </lineage>
</organism>
<name>A0A942TMD4_9BACI</name>